<evidence type="ECO:0000313" key="3">
    <source>
        <dbReference type="Proteomes" id="UP000695026"/>
    </source>
</evidence>
<dbReference type="GeneID" id="112541747"/>
<dbReference type="InterPro" id="IPR038586">
    <property type="entry name" value="Tctex-1-like_sf"/>
</dbReference>
<dbReference type="Proteomes" id="UP000695026">
    <property type="component" value="Unplaced"/>
</dbReference>
<organism evidence="3 4">
    <name type="scientific">Python bivittatus</name>
    <name type="common">Burmese python</name>
    <name type="synonym">Python molurus bivittatus</name>
    <dbReference type="NCBI Taxonomy" id="176946"/>
    <lineage>
        <taxon>Eukaryota</taxon>
        <taxon>Metazoa</taxon>
        <taxon>Chordata</taxon>
        <taxon>Craniata</taxon>
        <taxon>Vertebrata</taxon>
        <taxon>Euteleostomi</taxon>
        <taxon>Lepidosauria</taxon>
        <taxon>Squamata</taxon>
        <taxon>Bifurcata</taxon>
        <taxon>Unidentata</taxon>
        <taxon>Episquamata</taxon>
        <taxon>Toxicofera</taxon>
        <taxon>Serpentes</taxon>
        <taxon>Henophidia</taxon>
        <taxon>Pythonidae</taxon>
        <taxon>Python</taxon>
    </lineage>
</organism>
<dbReference type="GO" id="GO:0005868">
    <property type="term" value="C:cytoplasmic dynein complex"/>
    <property type="evidence" value="ECO:0007669"/>
    <property type="project" value="TreeGrafter"/>
</dbReference>
<dbReference type="RefSeq" id="XP_025028305.1">
    <property type="nucleotide sequence ID" value="XM_025172537.1"/>
</dbReference>
<dbReference type="InterPro" id="IPR005334">
    <property type="entry name" value="Tctex-1-like"/>
</dbReference>
<evidence type="ECO:0000256" key="2">
    <source>
        <dbReference type="SAM" id="MobiDB-lite"/>
    </source>
</evidence>
<dbReference type="PANTHER" id="PTHR21255:SF27">
    <property type="entry name" value="DYNEIN LIGHT CHAIN TCTEX-TYPE PROTEIN 2"/>
    <property type="match status" value="1"/>
</dbReference>
<feature type="region of interest" description="Disordered" evidence="2">
    <location>
        <begin position="1"/>
        <end position="53"/>
    </location>
</feature>
<dbReference type="OMA" id="KCEAHIL"/>
<keyword evidence="3" id="KW-1185">Reference proteome</keyword>
<evidence type="ECO:0000313" key="4">
    <source>
        <dbReference type="RefSeq" id="XP_025028305.1"/>
    </source>
</evidence>
<dbReference type="GO" id="GO:0005737">
    <property type="term" value="C:cytoplasm"/>
    <property type="evidence" value="ECO:0007669"/>
    <property type="project" value="TreeGrafter"/>
</dbReference>
<dbReference type="KEGG" id="pbi:112541747"/>
<accession>A0A9F5IUM8</accession>
<sequence>MDKGKKKLVATPSHVGQGWGRKQSSPEKEQLHRFSQTGKHRASSYEMSGVDQGDEESVTDFTKTELLALKASFARPKYANTYRMEPYRKCEAHILRKKAEDILKQKLQDFKYTGFNGAIICTAVTEDLLAGVKELGFDRYKYIVQAFLVEKTGQSVHIASRWVWDVTRDTWVQAQCETEKYVMVAVIVASYYE</sequence>
<dbReference type="OrthoDB" id="10248487at2759"/>
<reference evidence="4" key="1">
    <citation type="submission" date="2025-08" db="UniProtKB">
        <authorList>
            <consortium name="RefSeq"/>
        </authorList>
    </citation>
    <scope>IDENTIFICATION</scope>
    <source>
        <tissue evidence="4">Liver</tissue>
    </source>
</reference>
<proteinExistence type="inferred from homology"/>
<dbReference type="CTD" id="6991"/>
<dbReference type="PANTHER" id="PTHR21255">
    <property type="entry name" value="T-COMPLEX-ASSOCIATED-TESTIS-EXPRESSED 1/ DYNEIN LIGHT CHAIN"/>
    <property type="match status" value="1"/>
</dbReference>
<comment type="similarity">
    <text evidence="1">Belongs to the dynein light chain Tctex-type family.</text>
</comment>
<dbReference type="GO" id="GO:0045505">
    <property type="term" value="F:dynein intermediate chain binding"/>
    <property type="evidence" value="ECO:0007669"/>
    <property type="project" value="TreeGrafter"/>
</dbReference>
<dbReference type="Pfam" id="PF03645">
    <property type="entry name" value="Tctex-1"/>
    <property type="match status" value="1"/>
</dbReference>
<protein>
    <submittedName>
        <fullName evidence="4">Tctex1 domain-containing protein 3</fullName>
    </submittedName>
</protein>
<name>A0A9F5IUM8_PYTBI</name>
<dbReference type="AlphaFoldDB" id="A0A9F5IUM8"/>
<dbReference type="GO" id="GO:0007018">
    <property type="term" value="P:microtubule-based movement"/>
    <property type="evidence" value="ECO:0007669"/>
    <property type="project" value="TreeGrafter"/>
</dbReference>
<evidence type="ECO:0000256" key="1">
    <source>
        <dbReference type="ARBA" id="ARBA00005361"/>
    </source>
</evidence>
<dbReference type="Gene3D" id="3.30.1140.40">
    <property type="entry name" value="Tctex-1"/>
    <property type="match status" value="1"/>
</dbReference>
<gene>
    <name evidence="4" type="primary">TCTE3</name>
</gene>